<feature type="transmembrane region" description="Helical" evidence="1">
    <location>
        <begin position="66"/>
        <end position="90"/>
    </location>
</feature>
<feature type="transmembrane region" description="Helical" evidence="1">
    <location>
        <begin position="97"/>
        <end position="118"/>
    </location>
</feature>
<evidence type="ECO:0000313" key="3">
    <source>
        <dbReference type="Proteomes" id="UP000655410"/>
    </source>
</evidence>
<name>A0ABQ2NCF3_9ACTN</name>
<evidence type="ECO:0000256" key="1">
    <source>
        <dbReference type="SAM" id="Phobius"/>
    </source>
</evidence>
<keyword evidence="1" id="KW-1133">Transmembrane helix</keyword>
<dbReference type="EMBL" id="BMNI01000007">
    <property type="protein sequence ID" value="GGO91954.1"/>
    <property type="molecule type" value="Genomic_DNA"/>
</dbReference>
<feature type="transmembrane region" description="Helical" evidence="1">
    <location>
        <begin position="27"/>
        <end position="54"/>
    </location>
</feature>
<evidence type="ECO:0000313" key="2">
    <source>
        <dbReference type="EMBL" id="GGO91954.1"/>
    </source>
</evidence>
<keyword evidence="3" id="KW-1185">Reference proteome</keyword>
<organism evidence="2 3">
    <name type="scientific">Nocardioides phosphati</name>
    <dbReference type="NCBI Taxonomy" id="1867775"/>
    <lineage>
        <taxon>Bacteria</taxon>
        <taxon>Bacillati</taxon>
        <taxon>Actinomycetota</taxon>
        <taxon>Actinomycetes</taxon>
        <taxon>Propionibacteriales</taxon>
        <taxon>Nocardioidaceae</taxon>
        <taxon>Nocardioides</taxon>
    </lineage>
</organism>
<accession>A0ABQ2NCF3</accession>
<keyword evidence="1" id="KW-0812">Transmembrane</keyword>
<gene>
    <name evidence="2" type="ORF">GCM10011584_27250</name>
</gene>
<comment type="caution">
    <text evidence="2">The sequence shown here is derived from an EMBL/GenBank/DDBJ whole genome shotgun (WGS) entry which is preliminary data.</text>
</comment>
<dbReference type="Proteomes" id="UP000655410">
    <property type="component" value="Unassembled WGS sequence"/>
</dbReference>
<proteinExistence type="predicted"/>
<reference evidence="3" key="1">
    <citation type="journal article" date="2019" name="Int. J. Syst. Evol. Microbiol.">
        <title>The Global Catalogue of Microorganisms (GCM) 10K type strain sequencing project: providing services to taxonomists for standard genome sequencing and annotation.</title>
        <authorList>
            <consortium name="The Broad Institute Genomics Platform"/>
            <consortium name="The Broad Institute Genome Sequencing Center for Infectious Disease"/>
            <person name="Wu L."/>
            <person name="Ma J."/>
        </authorList>
    </citation>
    <scope>NUCLEOTIDE SEQUENCE [LARGE SCALE GENOMIC DNA]</scope>
    <source>
        <strain evidence="3">CGMCC 4.7371</strain>
    </source>
</reference>
<protein>
    <submittedName>
        <fullName evidence="2">Uncharacterized protein</fullName>
    </submittedName>
</protein>
<keyword evidence="1" id="KW-0472">Membrane</keyword>
<sequence length="119" mass="13206">MVRFRKEGKKMTIAQNPVLTSMHDRRLVWWANGLAVAAVILTASGLTVLAIVGFDANDEDFAGWKGVFVLTGLFGGTLVSIVAFVTAVVAKMRHERWALLWLPLLFGPAFIISLPFWFE</sequence>